<keyword evidence="3" id="KW-1185">Reference proteome</keyword>
<dbReference type="Proteomes" id="UP001189429">
    <property type="component" value="Unassembled WGS sequence"/>
</dbReference>
<reference evidence="2" key="1">
    <citation type="submission" date="2023-10" db="EMBL/GenBank/DDBJ databases">
        <authorList>
            <person name="Chen Y."/>
            <person name="Shah S."/>
            <person name="Dougan E. K."/>
            <person name="Thang M."/>
            <person name="Chan C."/>
        </authorList>
    </citation>
    <scope>NUCLEOTIDE SEQUENCE [LARGE SCALE GENOMIC DNA]</scope>
</reference>
<comment type="caution">
    <text evidence="2">The sequence shown here is derived from an EMBL/GenBank/DDBJ whole genome shotgun (WGS) entry which is preliminary data.</text>
</comment>
<accession>A0ABN9XNU6</accession>
<gene>
    <name evidence="2" type="ORF">PCOR1329_LOCUS77478</name>
</gene>
<name>A0ABN9XNU6_9DINO</name>
<evidence type="ECO:0000313" key="3">
    <source>
        <dbReference type="Proteomes" id="UP001189429"/>
    </source>
</evidence>
<sequence>MSWSDSKIFLRSAGRRFVVAGGKASNSALKSLKPTRPLPDLSSSWKRAVTKGSRILSLLRFMASSSSRSKSPCTMAVSTMSAVIRNAPRGSGARDLLHPQPLTQGPLWSRKLSVHIGGTRRRRTNDHDRIS</sequence>
<proteinExistence type="predicted"/>
<protein>
    <submittedName>
        <fullName evidence="2">Uncharacterized protein</fullName>
    </submittedName>
</protein>
<organism evidence="2 3">
    <name type="scientific">Prorocentrum cordatum</name>
    <dbReference type="NCBI Taxonomy" id="2364126"/>
    <lineage>
        <taxon>Eukaryota</taxon>
        <taxon>Sar</taxon>
        <taxon>Alveolata</taxon>
        <taxon>Dinophyceae</taxon>
        <taxon>Prorocentrales</taxon>
        <taxon>Prorocentraceae</taxon>
        <taxon>Prorocentrum</taxon>
    </lineage>
</organism>
<evidence type="ECO:0000313" key="2">
    <source>
        <dbReference type="EMBL" id="CAK0900087.1"/>
    </source>
</evidence>
<evidence type="ECO:0000256" key="1">
    <source>
        <dbReference type="SAM" id="MobiDB-lite"/>
    </source>
</evidence>
<feature type="region of interest" description="Disordered" evidence="1">
    <location>
        <begin position="89"/>
        <end position="110"/>
    </location>
</feature>
<dbReference type="EMBL" id="CAUYUJ010020726">
    <property type="protein sequence ID" value="CAK0900087.1"/>
    <property type="molecule type" value="Genomic_DNA"/>
</dbReference>